<evidence type="ECO:0000256" key="1">
    <source>
        <dbReference type="SAM" id="SignalP"/>
    </source>
</evidence>
<organism evidence="2">
    <name type="scientific">uncultured Dysgonomonas sp</name>
    <dbReference type="NCBI Taxonomy" id="206096"/>
    <lineage>
        <taxon>Bacteria</taxon>
        <taxon>Pseudomonadati</taxon>
        <taxon>Bacteroidota</taxon>
        <taxon>Bacteroidia</taxon>
        <taxon>Bacteroidales</taxon>
        <taxon>Dysgonomonadaceae</taxon>
        <taxon>Dysgonomonas</taxon>
        <taxon>environmental samples</taxon>
    </lineage>
</organism>
<reference evidence="2" key="1">
    <citation type="submission" date="2016-04" db="EMBL/GenBank/DDBJ databases">
        <authorList>
            <person name="Evans L.H."/>
            <person name="Alamgir A."/>
            <person name="Owens N."/>
            <person name="Weber N.D."/>
            <person name="Virtaneva K."/>
            <person name="Barbian K."/>
            <person name="Babar A."/>
            <person name="Rosenke K."/>
        </authorList>
    </citation>
    <scope>NUCLEOTIDE SEQUENCE</scope>
    <source>
        <strain evidence="2">86-1</strain>
    </source>
</reference>
<sequence length="147" mass="17025">MKATILTSVFAVLVSTMNLNARNVTTYSNVENGEFGVKKEYVSINKETSKPESKEYYHYDQNGNIVEKTVSVWNENTGWENAATYSYQYGDANKVAYVAYTKWDKNNERWSEKSDITVHIYNDKDEFLTTKQIQVENKTAYNLISQK</sequence>
<proteinExistence type="predicted"/>
<dbReference type="InterPro" id="IPR024339">
    <property type="entry name" value="DUF3836"/>
</dbReference>
<dbReference type="Pfam" id="PF12930">
    <property type="entry name" value="DUF3836"/>
    <property type="match status" value="1"/>
</dbReference>
<dbReference type="EMBL" id="FLUM01000003">
    <property type="protein sequence ID" value="SBW01793.1"/>
    <property type="molecule type" value="Genomic_DNA"/>
</dbReference>
<dbReference type="Gene3D" id="2.40.128.720">
    <property type="match status" value="1"/>
</dbReference>
<feature type="chain" id="PRO_5012623169" description="DUF3836 domain-containing protein" evidence="1">
    <location>
        <begin position="22"/>
        <end position="147"/>
    </location>
</feature>
<evidence type="ECO:0000313" key="2">
    <source>
        <dbReference type="EMBL" id="SBW01793.1"/>
    </source>
</evidence>
<dbReference type="AlphaFoldDB" id="A0A212JQR4"/>
<keyword evidence="1" id="KW-0732">Signal</keyword>
<dbReference type="RefSeq" id="WP_296941789.1">
    <property type="nucleotide sequence ID" value="NZ_LT599032.1"/>
</dbReference>
<name>A0A212JQR4_9BACT</name>
<evidence type="ECO:0008006" key="3">
    <source>
        <dbReference type="Google" id="ProtNLM"/>
    </source>
</evidence>
<protein>
    <recommendedName>
        <fullName evidence="3">DUF3836 domain-containing protein</fullName>
    </recommendedName>
</protein>
<accession>A0A212JQR4</accession>
<feature type="signal peptide" evidence="1">
    <location>
        <begin position="1"/>
        <end position="21"/>
    </location>
</feature>
<gene>
    <name evidence="2" type="ORF">KL86DYS1_30089</name>
</gene>